<feature type="domain" description="MOSC" evidence="1">
    <location>
        <begin position="118"/>
        <end position="261"/>
    </location>
</feature>
<name>A0A379ASY4_AVIAV</name>
<keyword evidence="3" id="KW-1185">Reference proteome</keyword>
<dbReference type="GeneID" id="300133747"/>
<dbReference type="Pfam" id="PF03476">
    <property type="entry name" value="MOSC_N"/>
    <property type="match status" value="1"/>
</dbReference>
<dbReference type="AlphaFoldDB" id="A0A379ASY4"/>
<accession>A0A379ASY4</accession>
<dbReference type="SUPFAM" id="SSF50800">
    <property type="entry name" value="PK beta-barrel domain-like"/>
    <property type="match status" value="1"/>
</dbReference>
<evidence type="ECO:0000313" key="2">
    <source>
        <dbReference type="EMBL" id="SUB24505.1"/>
    </source>
</evidence>
<dbReference type="InterPro" id="IPR052716">
    <property type="entry name" value="MOSC_domain"/>
</dbReference>
<protein>
    <submittedName>
        <fullName evidence="2">Uncharacterized Fe-S protein</fullName>
    </submittedName>
</protein>
<dbReference type="EMBL" id="UGSP01000001">
    <property type="protein sequence ID" value="SUB24505.1"/>
    <property type="molecule type" value="Genomic_DNA"/>
</dbReference>
<sequence length="264" mass="30136">MKLQHIYLYPIKSTQSYEVAQAVVQPQGLNFDRTFMLTELDGTFITARKDAGLYHFHALPTPLGLYIQHKDGSTIQVQYTDFQQSQACEVWGNEFNSLLAPQQINQWFSEKMGRAVQLRWTGEHTQRKIKRYPDQPLSFADGYPLLLTTDASFNAVQQACPSSISPLQFRPNLIIDGIAPFEEQQWGEIQIGEVKFLHSKPCERCVLTTRNPTTNQADPKMEPFRTLKKLNRNEQGAPLFGINLIPLNTGIIRVNDEVKILTLK</sequence>
<dbReference type="RefSeq" id="WP_115249692.1">
    <property type="nucleotide sequence ID" value="NZ_UGSP01000001.1"/>
</dbReference>
<dbReference type="SUPFAM" id="SSF141673">
    <property type="entry name" value="MOSC N-terminal domain-like"/>
    <property type="match status" value="1"/>
</dbReference>
<organism evidence="2 3">
    <name type="scientific">Avibacterium avium</name>
    <name type="common">Pasteurella avium</name>
    <dbReference type="NCBI Taxonomy" id="751"/>
    <lineage>
        <taxon>Bacteria</taxon>
        <taxon>Pseudomonadati</taxon>
        <taxon>Pseudomonadota</taxon>
        <taxon>Gammaproteobacteria</taxon>
        <taxon>Pasteurellales</taxon>
        <taxon>Pasteurellaceae</taxon>
        <taxon>Avibacterium</taxon>
    </lineage>
</organism>
<dbReference type="Proteomes" id="UP000255098">
    <property type="component" value="Unassembled WGS sequence"/>
</dbReference>
<dbReference type="PROSITE" id="PS51340">
    <property type="entry name" value="MOSC"/>
    <property type="match status" value="1"/>
</dbReference>
<reference evidence="2 3" key="1">
    <citation type="submission" date="2018-06" db="EMBL/GenBank/DDBJ databases">
        <authorList>
            <consortium name="Pathogen Informatics"/>
            <person name="Doyle S."/>
        </authorList>
    </citation>
    <scope>NUCLEOTIDE SEQUENCE [LARGE SCALE GENOMIC DNA]</scope>
    <source>
        <strain evidence="3">NCTC 11297</strain>
    </source>
</reference>
<dbReference type="InterPro" id="IPR005302">
    <property type="entry name" value="MoCF_Sase_C"/>
</dbReference>
<dbReference type="Pfam" id="PF03473">
    <property type="entry name" value="MOSC"/>
    <property type="match status" value="1"/>
</dbReference>
<evidence type="ECO:0000313" key="3">
    <source>
        <dbReference type="Proteomes" id="UP000255098"/>
    </source>
</evidence>
<dbReference type="GO" id="GO:0003824">
    <property type="term" value="F:catalytic activity"/>
    <property type="evidence" value="ECO:0007669"/>
    <property type="project" value="InterPro"/>
</dbReference>
<dbReference type="InterPro" id="IPR005303">
    <property type="entry name" value="MOCOS_middle"/>
</dbReference>
<dbReference type="InterPro" id="IPR011037">
    <property type="entry name" value="Pyrv_Knase-like_insert_dom_sf"/>
</dbReference>
<dbReference type="PANTHER" id="PTHR36930">
    <property type="entry name" value="METAL-SULFUR CLUSTER BIOSYNTHESIS PROTEINS YUAD-RELATED"/>
    <property type="match status" value="1"/>
</dbReference>
<dbReference type="GO" id="GO:0030170">
    <property type="term" value="F:pyridoxal phosphate binding"/>
    <property type="evidence" value="ECO:0007669"/>
    <property type="project" value="InterPro"/>
</dbReference>
<evidence type="ECO:0000259" key="1">
    <source>
        <dbReference type="PROSITE" id="PS51340"/>
    </source>
</evidence>
<dbReference type="GO" id="GO:0030151">
    <property type="term" value="F:molybdenum ion binding"/>
    <property type="evidence" value="ECO:0007669"/>
    <property type="project" value="InterPro"/>
</dbReference>
<gene>
    <name evidence="2" type="primary">ycbX_2</name>
    <name evidence="2" type="ORF">NCTC11297_01549</name>
</gene>
<dbReference type="PANTHER" id="PTHR36930:SF1">
    <property type="entry name" value="MOSC DOMAIN-CONTAINING PROTEIN"/>
    <property type="match status" value="1"/>
</dbReference>
<proteinExistence type="predicted"/>